<feature type="transmembrane region" description="Helical" evidence="8">
    <location>
        <begin position="198"/>
        <end position="217"/>
    </location>
</feature>
<reference evidence="9 10" key="1">
    <citation type="submission" date="2017-04" db="EMBL/GenBank/DDBJ databases">
        <authorList>
            <person name="Afonso C.L."/>
            <person name="Miller P.J."/>
            <person name="Scott M.A."/>
            <person name="Spackman E."/>
            <person name="Goraichik I."/>
            <person name="Dimitrov K.M."/>
            <person name="Suarez D.L."/>
            <person name="Swayne D.E."/>
        </authorList>
    </citation>
    <scope>NUCLEOTIDE SEQUENCE [LARGE SCALE GENOMIC DNA]</scope>
    <source>
        <strain evidence="9 10">DSM 3385</strain>
    </source>
</reference>
<organism evidence="9 10">
    <name type="scientific">Desulfocicer vacuolatum DSM 3385</name>
    <dbReference type="NCBI Taxonomy" id="1121400"/>
    <lineage>
        <taxon>Bacteria</taxon>
        <taxon>Pseudomonadati</taxon>
        <taxon>Thermodesulfobacteriota</taxon>
        <taxon>Desulfobacteria</taxon>
        <taxon>Desulfobacterales</taxon>
        <taxon>Desulfobacteraceae</taxon>
        <taxon>Desulfocicer</taxon>
    </lineage>
</organism>
<dbReference type="Proteomes" id="UP000192418">
    <property type="component" value="Unassembled WGS sequence"/>
</dbReference>
<evidence type="ECO:0000256" key="4">
    <source>
        <dbReference type="ARBA" id="ARBA00022475"/>
    </source>
</evidence>
<dbReference type="OrthoDB" id="9800873at2"/>
<evidence type="ECO:0000256" key="5">
    <source>
        <dbReference type="ARBA" id="ARBA00022692"/>
    </source>
</evidence>
<dbReference type="InterPro" id="IPR002781">
    <property type="entry name" value="TM_pro_TauE-like"/>
</dbReference>
<keyword evidence="5 8" id="KW-0812">Transmembrane</keyword>
<comment type="subcellular location">
    <subcellularLocation>
        <location evidence="1 8">Cell membrane</location>
        <topology evidence="1 8">Multi-pass membrane protein</topology>
    </subcellularLocation>
</comment>
<feature type="transmembrane region" description="Helical" evidence="8">
    <location>
        <begin position="74"/>
        <end position="92"/>
    </location>
</feature>
<keyword evidence="6 8" id="KW-1133">Transmembrane helix</keyword>
<dbReference type="RefSeq" id="WP_084068817.1">
    <property type="nucleotide sequence ID" value="NZ_FWXY01000009.1"/>
</dbReference>
<keyword evidence="3" id="KW-0813">Transport</keyword>
<proteinExistence type="inferred from homology"/>
<evidence type="ECO:0000313" key="10">
    <source>
        <dbReference type="Proteomes" id="UP000192418"/>
    </source>
</evidence>
<feature type="transmembrane region" description="Helical" evidence="8">
    <location>
        <begin position="38"/>
        <end position="62"/>
    </location>
</feature>
<dbReference type="PANTHER" id="PTHR30269:SF32">
    <property type="entry name" value="MEMBRANE TRANSPORTER PROTEIN-RELATED"/>
    <property type="match status" value="1"/>
</dbReference>
<evidence type="ECO:0000256" key="8">
    <source>
        <dbReference type="RuleBase" id="RU363041"/>
    </source>
</evidence>
<dbReference type="Pfam" id="PF01925">
    <property type="entry name" value="TauE"/>
    <property type="match status" value="1"/>
</dbReference>
<accession>A0A1W2BPK5</accession>
<sequence>MFELITLITIGATFLIAGSVKGVIGLGLPTVSLGLLTATLDLTTAMALLLIPSFVTNVWQAVIGGNGKFILKRIWPFLCIATVTIGIGATALNTINPLYLSILLGVLLIAYSSLNVFGFRLTISPQHEKWSGPILGTINGILTGMTGSFVVPGVLFLQAIGLPRDMLVQAMGMLFSLSTIGLAFALQKSSLLNPELATISSFAVVPAIIGMILGQKIRKSLSETKFRKIFFISIFVLGIFIIIKAGLSLT</sequence>
<gene>
    <name evidence="9" type="ORF">SAMN02746065_10937</name>
</gene>
<evidence type="ECO:0000256" key="1">
    <source>
        <dbReference type="ARBA" id="ARBA00004651"/>
    </source>
</evidence>
<name>A0A1W2BPK5_9BACT</name>
<evidence type="ECO:0000256" key="7">
    <source>
        <dbReference type="ARBA" id="ARBA00023136"/>
    </source>
</evidence>
<keyword evidence="4 8" id="KW-1003">Cell membrane</keyword>
<dbReference type="InterPro" id="IPR052017">
    <property type="entry name" value="TSUP"/>
</dbReference>
<feature type="transmembrane region" description="Helical" evidence="8">
    <location>
        <begin position="166"/>
        <end position="186"/>
    </location>
</feature>
<evidence type="ECO:0000256" key="6">
    <source>
        <dbReference type="ARBA" id="ARBA00022989"/>
    </source>
</evidence>
<dbReference type="EMBL" id="FWXY01000009">
    <property type="protein sequence ID" value="SMC74867.1"/>
    <property type="molecule type" value="Genomic_DNA"/>
</dbReference>
<dbReference type="GO" id="GO:0005886">
    <property type="term" value="C:plasma membrane"/>
    <property type="evidence" value="ECO:0007669"/>
    <property type="project" value="UniProtKB-SubCell"/>
</dbReference>
<dbReference type="STRING" id="1121400.SAMN02746065_10937"/>
<dbReference type="PANTHER" id="PTHR30269">
    <property type="entry name" value="TRANSMEMBRANE PROTEIN YFCA"/>
    <property type="match status" value="1"/>
</dbReference>
<comment type="similarity">
    <text evidence="2 8">Belongs to the 4-toluene sulfonate uptake permease (TSUP) (TC 2.A.102) family.</text>
</comment>
<feature type="transmembrane region" description="Helical" evidence="8">
    <location>
        <begin position="229"/>
        <end position="247"/>
    </location>
</feature>
<feature type="transmembrane region" description="Helical" evidence="8">
    <location>
        <begin position="140"/>
        <end position="160"/>
    </location>
</feature>
<dbReference type="AlphaFoldDB" id="A0A1W2BPK5"/>
<evidence type="ECO:0000313" key="9">
    <source>
        <dbReference type="EMBL" id="SMC74867.1"/>
    </source>
</evidence>
<evidence type="ECO:0000256" key="2">
    <source>
        <dbReference type="ARBA" id="ARBA00009142"/>
    </source>
</evidence>
<evidence type="ECO:0000256" key="3">
    <source>
        <dbReference type="ARBA" id="ARBA00022448"/>
    </source>
</evidence>
<protein>
    <recommendedName>
        <fullName evidence="8">Probable membrane transporter protein</fullName>
    </recommendedName>
</protein>
<keyword evidence="7 8" id="KW-0472">Membrane</keyword>
<feature type="transmembrane region" description="Helical" evidence="8">
    <location>
        <begin position="98"/>
        <end position="119"/>
    </location>
</feature>
<keyword evidence="10" id="KW-1185">Reference proteome</keyword>